<evidence type="ECO:0000256" key="1">
    <source>
        <dbReference type="SAM" id="MobiDB-lite"/>
    </source>
</evidence>
<evidence type="ECO:0000313" key="3">
    <source>
        <dbReference type="Proteomes" id="UP001479436"/>
    </source>
</evidence>
<keyword evidence="3" id="KW-1185">Reference proteome</keyword>
<proteinExistence type="predicted"/>
<dbReference type="EMBL" id="JASJQH010004613">
    <property type="protein sequence ID" value="KAK9754276.1"/>
    <property type="molecule type" value="Genomic_DNA"/>
</dbReference>
<feature type="region of interest" description="Disordered" evidence="1">
    <location>
        <begin position="37"/>
        <end position="92"/>
    </location>
</feature>
<protein>
    <submittedName>
        <fullName evidence="2">Uncharacterized protein</fullName>
    </submittedName>
</protein>
<accession>A0ABR2WCU5</accession>
<gene>
    <name evidence="2" type="ORF">K7432_017896</name>
</gene>
<reference evidence="2 3" key="1">
    <citation type="submission" date="2023-04" db="EMBL/GenBank/DDBJ databases">
        <title>Genome of Basidiobolus ranarum AG-B5.</title>
        <authorList>
            <person name="Stajich J.E."/>
            <person name="Carter-House D."/>
            <person name="Gryganskyi A."/>
        </authorList>
    </citation>
    <scope>NUCLEOTIDE SEQUENCE [LARGE SCALE GENOMIC DNA]</scope>
    <source>
        <strain evidence="2 3">AG-B5</strain>
    </source>
</reference>
<name>A0ABR2WCU5_9FUNG</name>
<sequence>MAKYKACLIDDVEDVEAVENFDYYKDLKRLVSGNFTHIGTPEHKDSKSSSPNPFNIMRNNNGALTLGDDSMMDEDEHDHEHDSSAAQPQKKRKMVDQLCELVTYLIQRDEKRSKEREEDLQARQEKYEMKLKERAERIQKREERARAREMEMQSIFNAQLELMKSLIDTINKQEI</sequence>
<feature type="compositionally biased region" description="Polar residues" evidence="1">
    <location>
        <begin position="48"/>
        <end position="63"/>
    </location>
</feature>
<evidence type="ECO:0000313" key="2">
    <source>
        <dbReference type="EMBL" id="KAK9754276.1"/>
    </source>
</evidence>
<comment type="caution">
    <text evidence="2">The sequence shown here is derived from an EMBL/GenBank/DDBJ whole genome shotgun (WGS) entry which is preliminary data.</text>
</comment>
<dbReference type="Proteomes" id="UP001479436">
    <property type="component" value="Unassembled WGS sequence"/>
</dbReference>
<organism evidence="2 3">
    <name type="scientific">Basidiobolus ranarum</name>
    <dbReference type="NCBI Taxonomy" id="34480"/>
    <lineage>
        <taxon>Eukaryota</taxon>
        <taxon>Fungi</taxon>
        <taxon>Fungi incertae sedis</taxon>
        <taxon>Zoopagomycota</taxon>
        <taxon>Entomophthoromycotina</taxon>
        <taxon>Basidiobolomycetes</taxon>
        <taxon>Basidiobolales</taxon>
        <taxon>Basidiobolaceae</taxon>
        <taxon>Basidiobolus</taxon>
    </lineage>
</organism>